<accession>W0FN70</accession>
<dbReference type="PANTHER" id="PTHR34580">
    <property type="match status" value="1"/>
</dbReference>
<dbReference type="Pfam" id="PF13280">
    <property type="entry name" value="WYL"/>
    <property type="match status" value="1"/>
</dbReference>
<dbReference type="InterPro" id="IPR028349">
    <property type="entry name" value="PafC-like"/>
</dbReference>
<keyword evidence="2" id="KW-0804">Transcription</keyword>
<dbReference type="PROSITE" id="PS52050">
    <property type="entry name" value="WYL"/>
    <property type="match status" value="1"/>
</dbReference>
<dbReference type="PANTHER" id="PTHR34580:SF1">
    <property type="entry name" value="PROTEIN PAFC"/>
    <property type="match status" value="1"/>
</dbReference>
<dbReference type="SUPFAM" id="SSF46785">
    <property type="entry name" value="Winged helix' DNA-binding domain"/>
    <property type="match status" value="1"/>
</dbReference>
<dbReference type="InterPro" id="IPR057727">
    <property type="entry name" value="WCX_dom"/>
</dbReference>
<dbReference type="PROSITE" id="PS51000">
    <property type="entry name" value="HTH_DEOR_2"/>
    <property type="match status" value="1"/>
</dbReference>
<dbReference type="Gene3D" id="1.10.10.10">
    <property type="entry name" value="Winged helix-like DNA-binding domain superfamily/Winged helix DNA-binding domain"/>
    <property type="match status" value="1"/>
</dbReference>
<dbReference type="AlphaFoldDB" id="W0FN70"/>
<evidence type="ECO:0000256" key="1">
    <source>
        <dbReference type="ARBA" id="ARBA00023015"/>
    </source>
</evidence>
<dbReference type="InterPro" id="IPR013196">
    <property type="entry name" value="HTH_11"/>
</dbReference>
<proteinExistence type="predicted"/>
<dbReference type="InterPro" id="IPR026881">
    <property type="entry name" value="WYL_dom"/>
</dbReference>
<sequence>MKLDRLIAILSVLLNREQITAPELAKRFEVSRRTINRDIEALNRAGIPVVTQQGAGGGIRIMDGFRMDRTALTSGDMQAILAGLRSLDSISGTNQYRQLMEKISPGSSDLLSGDQYIMIDLASWHKASLSEKIELLHGAIELYRLVSFHYYSPNGESDRTVEPYLLVFQWTNWYLWAWCREKEAPRLFKLERMDALRISESFPPRQMEPPDLLSDRAIPNRYQAVVRINPKYKWRLVEEYGPDCYDLTPEGDCLFSAGFADRDHLLSWILSFEGEAELLEPTELRDELSRIGEKIKQRHQT</sequence>
<keyword evidence="1" id="KW-0805">Transcription regulation</keyword>
<dbReference type="InterPro" id="IPR001034">
    <property type="entry name" value="DeoR_HTH"/>
</dbReference>
<name>W0FN70_9BACT</name>
<dbReference type="InterPro" id="IPR036390">
    <property type="entry name" value="WH_DNA-bd_sf"/>
</dbReference>
<dbReference type="InterPro" id="IPR036388">
    <property type="entry name" value="WH-like_DNA-bd_sf"/>
</dbReference>
<protein>
    <submittedName>
        <fullName evidence="4">Transcriptional regulator, DeoR family</fullName>
    </submittedName>
</protein>
<feature type="domain" description="HTH deoR-type" evidence="3">
    <location>
        <begin position="2"/>
        <end position="57"/>
    </location>
</feature>
<organism evidence="4">
    <name type="scientific">uncultured bacterium Contig1771_n_1784_cl</name>
    <dbReference type="NCBI Taxonomy" id="1393511"/>
    <lineage>
        <taxon>Bacteria</taxon>
        <taxon>environmental samples</taxon>
    </lineage>
</organism>
<dbReference type="Pfam" id="PF08279">
    <property type="entry name" value="HTH_11"/>
    <property type="match status" value="1"/>
</dbReference>
<dbReference type="Pfam" id="PF25583">
    <property type="entry name" value="WCX"/>
    <property type="match status" value="1"/>
</dbReference>
<dbReference type="PIRSF" id="PIRSF016838">
    <property type="entry name" value="PafC"/>
    <property type="match status" value="1"/>
</dbReference>
<dbReference type="InterPro" id="IPR051534">
    <property type="entry name" value="CBASS_pafABC_assoc_protein"/>
</dbReference>
<dbReference type="EMBL" id="KC246877">
    <property type="protein sequence ID" value="AHF26371.1"/>
    <property type="molecule type" value="Genomic_DNA"/>
</dbReference>
<evidence type="ECO:0000256" key="2">
    <source>
        <dbReference type="ARBA" id="ARBA00023163"/>
    </source>
</evidence>
<reference evidence="4" key="1">
    <citation type="journal article" date="2013" name="PLoS ONE">
        <title>Metagenomic insights into the carbohydrate-active enzymes carried by the microorganisms adhering to solid digesta in the rumen of cows.</title>
        <authorList>
            <person name="Wang L."/>
            <person name="Hatem A."/>
            <person name="Catalyurek U.V."/>
            <person name="Morrison M."/>
            <person name="Yu Z."/>
        </authorList>
    </citation>
    <scope>NUCLEOTIDE SEQUENCE</scope>
</reference>
<evidence type="ECO:0000313" key="4">
    <source>
        <dbReference type="EMBL" id="AHF26371.1"/>
    </source>
</evidence>
<dbReference type="GO" id="GO:0003700">
    <property type="term" value="F:DNA-binding transcription factor activity"/>
    <property type="evidence" value="ECO:0007669"/>
    <property type="project" value="InterPro"/>
</dbReference>
<evidence type="ECO:0000259" key="3">
    <source>
        <dbReference type="PROSITE" id="PS51000"/>
    </source>
</evidence>